<dbReference type="PANTHER" id="PTHR36294">
    <property type="entry name" value="TRANSMEMBRANE PROTEIN 139"/>
    <property type="match status" value="1"/>
</dbReference>
<gene>
    <name evidence="3" type="primary">TMEM139</name>
</gene>
<dbReference type="EMBL" id="AAGW02058085">
    <property type="status" value="NOT_ANNOTATED_CDS"/>
    <property type="molecule type" value="Genomic_DNA"/>
</dbReference>
<organism evidence="3 4">
    <name type="scientific">Oryctolagus cuniculus</name>
    <name type="common">Rabbit</name>
    <dbReference type="NCBI Taxonomy" id="9986"/>
    <lineage>
        <taxon>Eukaryota</taxon>
        <taxon>Metazoa</taxon>
        <taxon>Chordata</taxon>
        <taxon>Craniata</taxon>
        <taxon>Vertebrata</taxon>
        <taxon>Euteleostomi</taxon>
        <taxon>Mammalia</taxon>
        <taxon>Eutheria</taxon>
        <taxon>Euarchontoglires</taxon>
        <taxon>Glires</taxon>
        <taxon>Lagomorpha</taxon>
        <taxon>Leporidae</taxon>
        <taxon>Oryctolagus</taxon>
    </lineage>
</organism>
<keyword evidence="2" id="KW-0472">Membrane</keyword>
<reference evidence="3" key="2">
    <citation type="submission" date="2025-08" db="UniProtKB">
        <authorList>
            <consortium name="Ensembl"/>
        </authorList>
    </citation>
    <scope>IDENTIFICATION</scope>
    <source>
        <strain evidence="3">Thorbecke</strain>
    </source>
</reference>
<feature type="transmembrane region" description="Helical" evidence="2">
    <location>
        <begin position="12"/>
        <end position="33"/>
    </location>
</feature>
<dbReference type="GeneTree" id="ENSGT00390000002723"/>
<keyword evidence="2" id="KW-0812">Transmembrane</keyword>
<dbReference type="Ensembl" id="ENSOCUT00000002026.2">
    <property type="protein sequence ID" value="ENSOCUP00000001751.2"/>
    <property type="gene ID" value="ENSOCUG00000002030.2"/>
</dbReference>
<evidence type="ECO:0000256" key="2">
    <source>
        <dbReference type="SAM" id="Phobius"/>
    </source>
</evidence>
<feature type="region of interest" description="Disordered" evidence="1">
    <location>
        <begin position="130"/>
        <end position="242"/>
    </location>
</feature>
<dbReference type="InterPro" id="IPR038805">
    <property type="entry name" value="TMEM139"/>
</dbReference>
<evidence type="ECO:0000313" key="4">
    <source>
        <dbReference type="Proteomes" id="UP000001811"/>
    </source>
</evidence>
<accession>G1SGN2</accession>
<protein>
    <submittedName>
        <fullName evidence="3">Transmembrane protein 139</fullName>
    </submittedName>
</protein>
<feature type="compositionally biased region" description="Low complexity" evidence="1">
    <location>
        <begin position="184"/>
        <end position="201"/>
    </location>
</feature>
<keyword evidence="4" id="KW-1185">Reference proteome</keyword>
<dbReference type="PANTHER" id="PTHR36294:SF1">
    <property type="entry name" value="TRANSMEMBRANE PROTEIN 139"/>
    <property type="match status" value="1"/>
</dbReference>
<dbReference type="InParanoid" id="G1SGN2"/>
<dbReference type="FunCoup" id="G1SGN2">
    <property type="interactions" value="8"/>
</dbReference>
<reference evidence="3" key="3">
    <citation type="submission" date="2025-09" db="UniProtKB">
        <authorList>
            <consortium name="Ensembl"/>
        </authorList>
    </citation>
    <scope>IDENTIFICATION</scope>
    <source>
        <strain evidence="3">Thorbecke</strain>
    </source>
</reference>
<sequence>MLTLVLDVEVMSIAGADTTAVCLFAGAWGGAMVPSQLWGKLEKPFLFLGCASLLLGLALLGIRPDIASVAYFFFSVGGLFLLGCLLSCFLELGFRAMQTESPGASDNARDNEAFEVPTYEEAVVVLESQCRPQEPDQPPPYNSIVIPPGLEGGQPSPPEETRRDRLRRRVGSEGSMMQRGNPGRAPNSVRPRVPRVVSTAPDLQSLRELPKSEPLTPPPAYDACFGNPEDDSVFYEDSWTPP</sequence>
<dbReference type="Proteomes" id="UP000001811">
    <property type="component" value="Chromosome 7"/>
</dbReference>
<evidence type="ECO:0000256" key="1">
    <source>
        <dbReference type="SAM" id="MobiDB-lite"/>
    </source>
</evidence>
<dbReference type="Bgee" id="ENSOCUG00000002030">
    <property type="expression patterns" value="Expressed in adult mammalian kidney and 12 other cell types or tissues"/>
</dbReference>
<keyword evidence="2" id="KW-1133">Transmembrane helix</keyword>
<dbReference type="PaxDb" id="9986-ENSOCUP00000001751"/>
<feature type="transmembrane region" description="Helical" evidence="2">
    <location>
        <begin position="45"/>
        <end position="63"/>
    </location>
</feature>
<proteinExistence type="predicted"/>
<dbReference type="AlphaFoldDB" id="G1SGN2"/>
<name>G1SGN2_RABIT</name>
<feature type="transmembrane region" description="Helical" evidence="2">
    <location>
        <begin position="69"/>
        <end position="90"/>
    </location>
</feature>
<dbReference type="eggNOG" id="ENOG502S6ZG">
    <property type="taxonomic scope" value="Eukaryota"/>
</dbReference>
<dbReference type="HOGENOM" id="CLU_121737_0_0_1"/>
<evidence type="ECO:0000313" key="3">
    <source>
        <dbReference type="Ensembl" id="ENSOCUP00000001751.2"/>
    </source>
</evidence>
<reference evidence="3 4" key="1">
    <citation type="journal article" date="2011" name="Nature">
        <title>A high-resolution map of human evolutionary constraint using 29 mammals.</title>
        <authorList>
            <person name="Lindblad-Toh K."/>
            <person name="Garber M."/>
            <person name="Zuk O."/>
            <person name="Lin M.F."/>
            <person name="Parker B.J."/>
            <person name="Washietl S."/>
            <person name="Kheradpour P."/>
            <person name="Ernst J."/>
            <person name="Jordan G."/>
            <person name="Mauceli E."/>
            <person name="Ward L.D."/>
            <person name="Lowe C.B."/>
            <person name="Holloway A.K."/>
            <person name="Clamp M."/>
            <person name="Gnerre S."/>
            <person name="Alfoldi J."/>
            <person name="Beal K."/>
            <person name="Chang J."/>
            <person name="Clawson H."/>
            <person name="Cuff J."/>
            <person name="Di Palma F."/>
            <person name="Fitzgerald S."/>
            <person name="Flicek P."/>
            <person name="Guttman M."/>
            <person name="Hubisz M.J."/>
            <person name="Jaffe D.B."/>
            <person name="Jungreis I."/>
            <person name="Kent W.J."/>
            <person name="Kostka D."/>
            <person name="Lara M."/>
            <person name="Martins A.L."/>
            <person name="Massingham T."/>
            <person name="Moltke I."/>
            <person name="Raney B.J."/>
            <person name="Rasmussen M.D."/>
            <person name="Robinson J."/>
            <person name="Stark A."/>
            <person name="Vilella A.J."/>
            <person name="Wen J."/>
            <person name="Xie X."/>
            <person name="Zody M.C."/>
            <person name="Baldwin J."/>
            <person name="Bloom T."/>
            <person name="Chin C.W."/>
            <person name="Heiman D."/>
            <person name="Nicol R."/>
            <person name="Nusbaum C."/>
            <person name="Young S."/>
            <person name="Wilkinson J."/>
            <person name="Worley K.C."/>
            <person name="Kovar C.L."/>
            <person name="Muzny D.M."/>
            <person name="Gibbs R.A."/>
            <person name="Cree A."/>
            <person name="Dihn H.H."/>
            <person name="Fowler G."/>
            <person name="Jhangiani S."/>
            <person name="Joshi V."/>
            <person name="Lee S."/>
            <person name="Lewis L.R."/>
            <person name="Nazareth L.V."/>
            <person name="Okwuonu G."/>
            <person name="Santibanez J."/>
            <person name="Warren W.C."/>
            <person name="Mardis E.R."/>
            <person name="Weinstock G.M."/>
            <person name="Wilson R.K."/>
            <person name="Delehaunty K."/>
            <person name="Dooling D."/>
            <person name="Fronik C."/>
            <person name="Fulton L."/>
            <person name="Fulton B."/>
            <person name="Graves T."/>
            <person name="Minx P."/>
            <person name="Sodergren E."/>
            <person name="Birney E."/>
            <person name="Margulies E.H."/>
            <person name="Herrero J."/>
            <person name="Green E.D."/>
            <person name="Haussler D."/>
            <person name="Siepel A."/>
            <person name="Goldman N."/>
            <person name="Pollard K.S."/>
            <person name="Pedersen J.S."/>
            <person name="Lander E.S."/>
            <person name="Kellis M."/>
        </authorList>
    </citation>
    <scope>NUCLEOTIDE SEQUENCE [LARGE SCALE GENOMIC DNA]</scope>
    <source>
        <strain evidence="3 4">Thorbecke inbred</strain>
    </source>
</reference>